<name>A0A6M5Y591_9BACT</name>
<evidence type="ECO:0000313" key="3">
    <source>
        <dbReference type="Proteomes" id="UP000502756"/>
    </source>
</evidence>
<dbReference type="InterPro" id="IPR050965">
    <property type="entry name" value="UPF0336/Enoyl-CoA_hydratase"/>
</dbReference>
<dbReference type="InterPro" id="IPR029069">
    <property type="entry name" value="HotDog_dom_sf"/>
</dbReference>
<dbReference type="PANTHER" id="PTHR43437:SF3">
    <property type="entry name" value="HYDROXYACYL-THIOESTER DEHYDRATASE TYPE 2, MITOCHONDRIAL"/>
    <property type="match status" value="1"/>
</dbReference>
<dbReference type="GO" id="GO:0019171">
    <property type="term" value="F:(3R)-hydroxyacyl-[acyl-carrier-protein] dehydratase activity"/>
    <property type="evidence" value="ECO:0007669"/>
    <property type="project" value="TreeGrafter"/>
</dbReference>
<dbReference type="RefSeq" id="WP_171738461.1">
    <property type="nucleotide sequence ID" value="NZ_CP053435.1"/>
</dbReference>
<reference evidence="2 3" key="1">
    <citation type="submission" date="2020-05" db="EMBL/GenBank/DDBJ databases">
        <title>Genome sequencing of Spirosoma sp. TS118.</title>
        <authorList>
            <person name="Lee J.-H."/>
            <person name="Jeong S."/>
            <person name="Zhao L."/>
            <person name="Jung J.-H."/>
            <person name="Kim M.-K."/>
            <person name="Lim S."/>
        </authorList>
    </citation>
    <scope>NUCLEOTIDE SEQUENCE [LARGE SCALE GENOMIC DNA]</scope>
    <source>
        <strain evidence="2 3">TS118</strain>
    </source>
</reference>
<evidence type="ECO:0000259" key="1">
    <source>
        <dbReference type="Pfam" id="PF01575"/>
    </source>
</evidence>
<dbReference type="InterPro" id="IPR002539">
    <property type="entry name" value="MaoC-like_dom"/>
</dbReference>
<dbReference type="Proteomes" id="UP000502756">
    <property type="component" value="Chromosome"/>
</dbReference>
<dbReference type="PANTHER" id="PTHR43437">
    <property type="entry name" value="HYDROXYACYL-THIOESTER DEHYDRATASE TYPE 2, MITOCHONDRIAL-RELATED"/>
    <property type="match status" value="1"/>
</dbReference>
<protein>
    <submittedName>
        <fullName evidence="2">MaoC family dehydratase</fullName>
    </submittedName>
</protein>
<gene>
    <name evidence="2" type="ORF">HNV11_04155</name>
</gene>
<sequence length="138" mass="15678">MQVGDTYNYRYLFTQRDVQVFAEVTGDDNPLHLDPDYAAQTPFKRPIMHGMLSASVFARVFGRNFGGSGGVHLTQMLEFVRPMYPDQEYEARFECKAIDTKRHTAEITCSVIDPTTNKTTLRGTGTVFHKEMFGGKQE</sequence>
<dbReference type="Pfam" id="PF01575">
    <property type="entry name" value="MaoC_dehydratas"/>
    <property type="match status" value="1"/>
</dbReference>
<dbReference type="SUPFAM" id="SSF54637">
    <property type="entry name" value="Thioesterase/thiol ester dehydrase-isomerase"/>
    <property type="match status" value="1"/>
</dbReference>
<feature type="domain" description="MaoC-like" evidence="1">
    <location>
        <begin position="12"/>
        <end position="108"/>
    </location>
</feature>
<evidence type="ECO:0000313" key="2">
    <source>
        <dbReference type="EMBL" id="QJW88624.1"/>
    </source>
</evidence>
<dbReference type="Gene3D" id="3.10.129.10">
    <property type="entry name" value="Hotdog Thioesterase"/>
    <property type="match status" value="1"/>
</dbReference>
<keyword evidence="3" id="KW-1185">Reference proteome</keyword>
<dbReference type="AlphaFoldDB" id="A0A6M5Y591"/>
<dbReference type="GO" id="GO:0006633">
    <property type="term" value="P:fatty acid biosynthetic process"/>
    <property type="evidence" value="ECO:0007669"/>
    <property type="project" value="TreeGrafter"/>
</dbReference>
<organism evidence="2 3">
    <name type="scientific">Spirosoma taeanense</name>
    <dbReference type="NCBI Taxonomy" id="2735870"/>
    <lineage>
        <taxon>Bacteria</taxon>
        <taxon>Pseudomonadati</taxon>
        <taxon>Bacteroidota</taxon>
        <taxon>Cytophagia</taxon>
        <taxon>Cytophagales</taxon>
        <taxon>Cytophagaceae</taxon>
        <taxon>Spirosoma</taxon>
    </lineage>
</organism>
<dbReference type="KEGG" id="stae:HNV11_04155"/>
<accession>A0A6M5Y591</accession>
<proteinExistence type="predicted"/>
<dbReference type="EMBL" id="CP053435">
    <property type="protein sequence ID" value="QJW88624.1"/>
    <property type="molecule type" value="Genomic_DNA"/>
</dbReference>
<dbReference type="CDD" id="cd03449">
    <property type="entry name" value="R_hydratase"/>
    <property type="match status" value="1"/>
</dbReference>